<protein>
    <submittedName>
        <fullName evidence="2">Uncharacterized protein</fullName>
    </submittedName>
</protein>
<feature type="region of interest" description="Disordered" evidence="1">
    <location>
        <begin position="310"/>
        <end position="345"/>
    </location>
</feature>
<evidence type="ECO:0000313" key="2">
    <source>
        <dbReference type="EMBL" id="WAR30032.1"/>
    </source>
</evidence>
<feature type="region of interest" description="Disordered" evidence="1">
    <location>
        <begin position="194"/>
        <end position="282"/>
    </location>
</feature>
<reference evidence="2" key="1">
    <citation type="submission" date="2022-11" db="EMBL/GenBank/DDBJ databases">
        <title>Centuries of genome instability and evolution in soft-shell clam transmissible cancer (bioRxiv).</title>
        <authorList>
            <person name="Hart S.F.M."/>
            <person name="Yonemitsu M.A."/>
            <person name="Giersch R.M."/>
            <person name="Beal B.F."/>
            <person name="Arriagada G."/>
            <person name="Davis B.W."/>
            <person name="Ostrander E.A."/>
            <person name="Goff S.P."/>
            <person name="Metzger M.J."/>
        </authorList>
    </citation>
    <scope>NUCLEOTIDE SEQUENCE</scope>
    <source>
        <strain evidence="2">MELC-2E11</strain>
        <tissue evidence="2">Siphon/mantle</tissue>
    </source>
</reference>
<feature type="region of interest" description="Disordered" evidence="1">
    <location>
        <begin position="70"/>
        <end position="149"/>
    </location>
</feature>
<dbReference type="Gene3D" id="1.25.40.20">
    <property type="entry name" value="Ankyrin repeat-containing domain"/>
    <property type="match status" value="1"/>
</dbReference>
<sequence length="345" mass="38815">MFIEGLLEYGDTDVTILDSDGNSALTYAVQNCDVYVVEDILHHEGHTPITLARKCNRKDILKVLETYDDQVPKNDGTSRSRRKPRNRQVATARELPPAYSPSPERRKGYSSARDIVQTRTNYSNSSYEKEGNGFNNEYESAIPDKCDSAPVTRSERALKANAVTSLSLSSPRLNRRHHKQDCLLTETLLNNQNKKFPGLQDTKCNSHDTLEPPEYSLNNRKRRPSLSLPDLRNVTGNLVNSGNSTPETGESSSPTNDDQYEDYDTNDDVFSQSYPNAHQKEVRQKVVPPYLRQQSDNQLSLPNINKGLVSLTGSKSKSKGLTPLGRQRKFSNSDDHLQRNSGNRD</sequence>
<accession>A0ABY7G7Y2</accession>
<feature type="compositionally biased region" description="Acidic residues" evidence="1">
    <location>
        <begin position="258"/>
        <end position="267"/>
    </location>
</feature>
<feature type="compositionally biased region" description="Basic and acidic residues" evidence="1">
    <location>
        <begin position="331"/>
        <end position="345"/>
    </location>
</feature>
<evidence type="ECO:0000256" key="1">
    <source>
        <dbReference type="SAM" id="MobiDB-lite"/>
    </source>
</evidence>
<keyword evidence="3" id="KW-1185">Reference proteome</keyword>
<dbReference type="InterPro" id="IPR036770">
    <property type="entry name" value="Ankyrin_rpt-contain_sf"/>
</dbReference>
<feature type="compositionally biased region" description="Polar residues" evidence="1">
    <location>
        <begin position="117"/>
        <end position="126"/>
    </location>
</feature>
<feature type="compositionally biased region" description="Low complexity" evidence="1">
    <location>
        <begin position="310"/>
        <end position="325"/>
    </location>
</feature>
<evidence type="ECO:0000313" key="3">
    <source>
        <dbReference type="Proteomes" id="UP001164746"/>
    </source>
</evidence>
<dbReference type="SUPFAM" id="SSF48403">
    <property type="entry name" value="Ankyrin repeat"/>
    <property type="match status" value="1"/>
</dbReference>
<name>A0ABY7G7Y2_MYAAR</name>
<dbReference type="EMBL" id="CP111027">
    <property type="protein sequence ID" value="WAR30032.1"/>
    <property type="molecule type" value="Genomic_DNA"/>
</dbReference>
<dbReference type="Proteomes" id="UP001164746">
    <property type="component" value="Chromosome 16"/>
</dbReference>
<gene>
    <name evidence="2" type="ORF">MAR_003600</name>
</gene>
<feature type="compositionally biased region" description="Low complexity" evidence="1">
    <location>
        <begin position="241"/>
        <end position="257"/>
    </location>
</feature>
<proteinExistence type="predicted"/>
<organism evidence="2 3">
    <name type="scientific">Mya arenaria</name>
    <name type="common">Soft-shell clam</name>
    <dbReference type="NCBI Taxonomy" id="6604"/>
    <lineage>
        <taxon>Eukaryota</taxon>
        <taxon>Metazoa</taxon>
        <taxon>Spiralia</taxon>
        <taxon>Lophotrochozoa</taxon>
        <taxon>Mollusca</taxon>
        <taxon>Bivalvia</taxon>
        <taxon>Autobranchia</taxon>
        <taxon>Heteroconchia</taxon>
        <taxon>Euheterodonta</taxon>
        <taxon>Imparidentia</taxon>
        <taxon>Neoheterodontei</taxon>
        <taxon>Myida</taxon>
        <taxon>Myoidea</taxon>
        <taxon>Myidae</taxon>
        <taxon>Mya</taxon>
    </lineage>
</organism>